<keyword evidence="1" id="KW-0472">Membrane</keyword>
<evidence type="ECO:0000313" key="2">
    <source>
        <dbReference type="EMBL" id="KAF7807154.1"/>
    </source>
</evidence>
<keyword evidence="1" id="KW-0812">Transmembrane</keyword>
<reference evidence="2" key="1">
    <citation type="submission" date="2020-09" db="EMBL/GenBank/DDBJ databases">
        <title>Genome-Enabled Discovery of Anthraquinone Biosynthesis in Senna tora.</title>
        <authorList>
            <person name="Kang S.-H."/>
            <person name="Pandey R.P."/>
            <person name="Lee C.-M."/>
            <person name="Sim J.-S."/>
            <person name="Jeong J.-T."/>
            <person name="Choi B.-S."/>
            <person name="Jung M."/>
            <person name="Ginzburg D."/>
            <person name="Zhao K."/>
            <person name="Won S.Y."/>
            <person name="Oh T.-J."/>
            <person name="Yu Y."/>
            <person name="Kim N.-H."/>
            <person name="Lee O.R."/>
            <person name="Lee T.-H."/>
            <person name="Bashyal P."/>
            <person name="Kim T.-S."/>
            <person name="Lee W.-H."/>
            <person name="Kawkins C."/>
            <person name="Kim C.-K."/>
            <person name="Kim J.S."/>
            <person name="Ahn B.O."/>
            <person name="Rhee S.Y."/>
            <person name="Sohng J.K."/>
        </authorList>
    </citation>
    <scope>NUCLEOTIDE SEQUENCE</scope>
    <source>
        <tissue evidence="2">Leaf</tissue>
    </source>
</reference>
<accession>A0A834W7V4</accession>
<dbReference type="AlphaFoldDB" id="A0A834W7V4"/>
<dbReference type="EMBL" id="JAAIUW010000012">
    <property type="protein sequence ID" value="KAF7807154.1"/>
    <property type="molecule type" value="Genomic_DNA"/>
</dbReference>
<sequence>MSIITKSFDPFKLFYVNKKGKNLQNSTMPLPQNQKEGLSWTLRQESFVVTEGTLKKMGVENNIQFIALVLAKRELQDMVNEPDHESSSFPDTFAIFTMINGTIIICSIVAVIQWVSKASIDVCHFNINDLELLMEMGKISCYDAPQCLNITQIGEEAGEGEHVNKLINQGGGSSLVCNNWIEFIANLENKVFGLGVYLLLEKRVLLPVRRGYTEEFEFLRLEGYSIITGLTLFGLGTLGLH</sequence>
<keyword evidence="3" id="KW-1185">Reference proteome</keyword>
<name>A0A834W7V4_9FABA</name>
<feature type="transmembrane region" description="Helical" evidence="1">
    <location>
        <begin position="93"/>
        <end position="115"/>
    </location>
</feature>
<dbReference type="Proteomes" id="UP000634136">
    <property type="component" value="Unassembled WGS sequence"/>
</dbReference>
<gene>
    <name evidence="2" type="ORF">G2W53_039315</name>
</gene>
<proteinExistence type="predicted"/>
<comment type="caution">
    <text evidence="2">The sequence shown here is derived from an EMBL/GenBank/DDBJ whole genome shotgun (WGS) entry which is preliminary data.</text>
</comment>
<dbReference type="OrthoDB" id="448448at2759"/>
<evidence type="ECO:0000256" key="1">
    <source>
        <dbReference type="SAM" id="Phobius"/>
    </source>
</evidence>
<keyword evidence="1" id="KW-1133">Transmembrane helix</keyword>
<organism evidence="2 3">
    <name type="scientific">Senna tora</name>
    <dbReference type="NCBI Taxonomy" id="362788"/>
    <lineage>
        <taxon>Eukaryota</taxon>
        <taxon>Viridiplantae</taxon>
        <taxon>Streptophyta</taxon>
        <taxon>Embryophyta</taxon>
        <taxon>Tracheophyta</taxon>
        <taxon>Spermatophyta</taxon>
        <taxon>Magnoliopsida</taxon>
        <taxon>eudicotyledons</taxon>
        <taxon>Gunneridae</taxon>
        <taxon>Pentapetalae</taxon>
        <taxon>rosids</taxon>
        <taxon>fabids</taxon>
        <taxon>Fabales</taxon>
        <taxon>Fabaceae</taxon>
        <taxon>Caesalpinioideae</taxon>
        <taxon>Cassia clade</taxon>
        <taxon>Senna</taxon>
    </lineage>
</organism>
<evidence type="ECO:0000313" key="3">
    <source>
        <dbReference type="Proteomes" id="UP000634136"/>
    </source>
</evidence>
<protein>
    <submittedName>
        <fullName evidence="2">DNA repair protein RAD16</fullName>
    </submittedName>
</protein>